<keyword evidence="1" id="KW-0812">Transmembrane</keyword>
<name>A0A930B8U3_9FIRM</name>
<accession>A0A930B8U3</accession>
<feature type="transmembrane region" description="Helical" evidence="1">
    <location>
        <begin position="114"/>
        <end position="134"/>
    </location>
</feature>
<sequence>MNTFITYKNLLSIKFILLLCGSIIFIIKTVSVYQEKHKSWNILTKVFYVLSMGLFATEAIIVIMGVIGILVKDWDVIVIIMMVIDGIVGGMFMRELTLNKGVQYTKEELRRYEISQKCLFGGSIILFFLMMIIYL</sequence>
<proteinExistence type="predicted"/>
<keyword evidence="1" id="KW-1133">Transmembrane helix</keyword>
<keyword evidence="1" id="KW-0472">Membrane</keyword>
<gene>
    <name evidence="2" type="ORF">HXL70_06925</name>
</gene>
<evidence type="ECO:0000313" key="3">
    <source>
        <dbReference type="Proteomes" id="UP000757890"/>
    </source>
</evidence>
<dbReference type="AlphaFoldDB" id="A0A930B8U3"/>
<dbReference type="EMBL" id="JABZMK010000051">
    <property type="protein sequence ID" value="MBF1129757.1"/>
    <property type="molecule type" value="Genomic_DNA"/>
</dbReference>
<dbReference type="Proteomes" id="UP000757890">
    <property type="component" value="Unassembled WGS sequence"/>
</dbReference>
<feature type="transmembrane region" description="Helical" evidence="1">
    <location>
        <begin position="12"/>
        <end position="34"/>
    </location>
</feature>
<protein>
    <submittedName>
        <fullName evidence="2">Uncharacterized protein</fullName>
    </submittedName>
</protein>
<reference evidence="2" key="1">
    <citation type="submission" date="2020-04" db="EMBL/GenBank/DDBJ databases">
        <title>Deep metagenomics examines the oral microbiome during advanced dental caries in children, revealing novel taxa and co-occurrences with host molecules.</title>
        <authorList>
            <person name="Baker J.L."/>
            <person name="Morton J.T."/>
            <person name="Dinis M."/>
            <person name="Alvarez R."/>
            <person name="Tran N.C."/>
            <person name="Knight R."/>
            <person name="Edlund A."/>
        </authorList>
    </citation>
    <scope>NUCLEOTIDE SEQUENCE</scope>
    <source>
        <strain evidence="2">JCVI_32_bin.14</strain>
    </source>
</reference>
<feature type="transmembrane region" description="Helical" evidence="1">
    <location>
        <begin position="76"/>
        <end position="93"/>
    </location>
</feature>
<feature type="transmembrane region" description="Helical" evidence="1">
    <location>
        <begin position="46"/>
        <end position="70"/>
    </location>
</feature>
<dbReference type="RefSeq" id="WP_276640300.1">
    <property type="nucleotide sequence ID" value="NZ_JBKXBJ010000002.1"/>
</dbReference>
<evidence type="ECO:0000256" key="1">
    <source>
        <dbReference type="SAM" id="Phobius"/>
    </source>
</evidence>
<organism evidence="2 3">
    <name type="scientific">Dialister invisus</name>
    <dbReference type="NCBI Taxonomy" id="218538"/>
    <lineage>
        <taxon>Bacteria</taxon>
        <taxon>Bacillati</taxon>
        <taxon>Bacillota</taxon>
        <taxon>Negativicutes</taxon>
        <taxon>Veillonellales</taxon>
        <taxon>Veillonellaceae</taxon>
        <taxon>Dialister</taxon>
    </lineage>
</organism>
<comment type="caution">
    <text evidence="2">The sequence shown here is derived from an EMBL/GenBank/DDBJ whole genome shotgun (WGS) entry which is preliminary data.</text>
</comment>
<evidence type="ECO:0000313" key="2">
    <source>
        <dbReference type="EMBL" id="MBF1129757.1"/>
    </source>
</evidence>